<keyword evidence="9 13" id="KW-0067">ATP-binding</keyword>
<comment type="catalytic activity">
    <reaction evidence="1 13">
        <text>ATP + protein L-histidine = ADP + protein N-phospho-L-histidine.</text>
        <dbReference type="EC" id="2.7.13.3"/>
    </reaction>
</comment>
<dbReference type="Proteomes" id="UP000253314">
    <property type="component" value="Unassembled WGS sequence"/>
</dbReference>
<evidence type="ECO:0000256" key="7">
    <source>
        <dbReference type="ARBA" id="ARBA00022741"/>
    </source>
</evidence>
<dbReference type="Gene3D" id="3.30.565.10">
    <property type="entry name" value="Histidine kinase-like ATPase, C-terminal domain"/>
    <property type="match status" value="1"/>
</dbReference>
<evidence type="ECO:0000256" key="14">
    <source>
        <dbReference type="SAM" id="Phobius"/>
    </source>
</evidence>
<dbReference type="PANTHER" id="PTHR24421">
    <property type="entry name" value="NITRATE/NITRITE SENSOR PROTEIN NARX-RELATED"/>
    <property type="match status" value="1"/>
</dbReference>
<comment type="caution">
    <text evidence="16">The sequence shown here is derived from an EMBL/GenBank/DDBJ whole genome shotgun (WGS) entry which is preliminary data.</text>
</comment>
<evidence type="ECO:0000256" key="5">
    <source>
        <dbReference type="ARBA" id="ARBA00022679"/>
    </source>
</evidence>
<evidence type="ECO:0000256" key="4">
    <source>
        <dbReference type="ARBA" id="ARBA00022553"/>
    </source>
</evidence>
<dbReference type="Pfam" id="PF07730">
    <property type="entry name" value="HisKA_3"/>
    <property type="match status" value="1"/>
</dbReference>
<dbReference type="PIRSF" id="PIRSF037431">
    <property type="entry name" value="STHK_LiaS"/>
    <property type="match status" value="1"/>
</dbReference>
<dbReference type="InterPro" id="IPR003594">
    <property type="entry name" value="HATPase_dom"/>
</dbReference>
<dbReference type="GO" id="GO:0005886">
    <property type="term" value="C:plasma membrane"/>
    <property type="evidence" value="ECO:0007669"/>
    <property type="project" value="UniProtKB-SubCell"/>
</dbReference>
<evidence type="ECO:0000256" key="11">
    <source>
        <dbReference type="ARBA" id="ARBA00023012"/>
    </source>
</evidence>
<evidence type="ECO:0000259" key="15">
    <source>
        <dbReference type="PROSITE" id="PS50109"/>
    </source>
</evidence>
<keyword evidence="4" id="KW-0597">Phosphoprotein</keyword>
<dbReference type="GO" id="GO:0005524">
    <property type="term" value="F:ATP binding"/>
    <property type="evidence" value="ECO:0007669"/>
    <property type="project" value="UniProtKB-UniRule"/>
</dbReference>
<keyword evidence="10 14" id="KW-1133">Transmembrane helix</keyword>
<dbReference type="EC" id="2.7.13.3" evidence="13"/>
<keyword evidence="17" id="KW-1185">Reference proteome</keyword>
<keyword evidence="5 13" id="KW-0808">Transferase</keyword>
<comment type="subcellular location">
    <subcellularLocation>
        <location evidence="2 13">Cell membrane</location>
        <topology evidence="2 13">Multi-pass membrane protein</topology>
    </subcellularLocation>
</comment>
<dbReference type="GO" id="GO:0046983">
    <property type="term" value="F:protein dimerization activity"/>
    <property type="evidence" value="ECO:0007669"/>
    <property type="project" value="InterPro"/>
</dbReference>
<evidence type="ECO:0000256" key="6">
    <source>
        <dbReference type="ARBA" id="ARBA00022692"/>
    </source>
</evidence>
<dbReference type="EMBL" id="QOCW01000002">
    <property type="protein sequence ID" value="RBW71137.1"/>
    <property type="molecule type" value="Genomic_DNA"/>
</dbReference>
<organism evidence="16 17">
    <name type="scientific">Bacillus taeanensis</name>
    <dbReference type="NCBI Taxonomy" id="273032"/>
    <lineage>
        <taxon>Bacteria</taxon>
        <taxon>Bacillati</taxon>
        <taxon>Bacillota</taxon>
        <taxon>Bacilli</taxon>
        <taxon>Bacillales</taxon>
        <taxon>Bacillaceae</taxon>
        <taxon>Bacillus</taxon>
    </lineage>
</organism>
<gene>
    <name evidence="16" type="ORF">DS031_03920</name>
</gene>
<evidence type="ECO:0000256" key="2">
    <source>
        <dbReference type="ARBA" id="ARBA00004651"/>
    </source>
</evidence>
<feature type="transmembrane region" description="Helical" evidence="14">
    <location>
        <begin position="7"/>
        <end position="28"/>
    </location>
</feature>
<keyword evidence="12 13" id="KW-0472">Membrane</keyword>
<name>A0A366XYY8_9BACI</name>
<dbReference type="InterPro" id="IPR005467">
    <property type="entry name" value="His_kinase_dom"/>
</dbReference>
<evidence type="ECO:0000256" key="8">
    <source>
        <dbReference type="ARBA" id="ARBA00022777"/>
    </source>
</evidence>
<proteinExistence type="predicted"/>
<dbReference type="Pfam" id="PF02518">
    <property type="entry name" value="HATPase_c"/>
    <property type="match status" value="1"/>
</dbReference>
<dbReference type="CDD" id="cd16917">
    <property type="entry name" value="HATPase_UhpB-NarQ-NarX-like"/>
    <property type="match status" value="1"/>
</dbReference>
<keyword evidence="7 13" id="KW-0547">Nucleotide-binding</keyword>
<sequence>MNLIIRQIFIGLFVAFMTAFLLLIITFLTFPLEDVSSLLEVELFEIPYVIIVLMVTCGIGLIIGIAYGGFLRQTFYSIESELNALLKGQKISSKEANNIKEFAAIHSHILEIKAKIDQLTEYSQRLATEKATTREKSLQEVVVQERNRLARELHDSVSQQLFAASMMISAINESNPPQETVTKKQLSMVETMIHQSQSEMRALLLHLRPVALKGKSLQEGIESLLSELTQKVPMKIETKIETLQLEKGIEDHLFRILQEALSNTLRHAHASLLNVILIERDETVIMRVVDNGVGFDSDERKTSSYGLQTMHERALEVGGTLKIISLKNQGTQLEVKIPHRKKGGLHH</sequence>
<evidence type="ECO:0000256" key="13">
    <source>
        <dbReference type="PIRNR" id="PIRNR037431"/>
    </source>
</evidence>
<dbReference type="GO" id="GO:0000155">
    <property type="term" value="F:phosphorelay sensor kinase activity"/>
    <property type="evidence" value="ECO:0007669"/>
    <property type="project" value="UniProtKB-UniRule"/>
</dbReference>
<feature type="transmembrane region" description="Helical" evidence="14">
    <location>
        <begin position="48"/>
        <end position="70"/>
    </location>
</feature>
<dbReference type="RefSeq" id="WP_113804617.1">
    <property type="nucleotide sequence ID" value="NZ_QOCW01000002.1"/>
</dbReference>
<accession>A0A366XYY8</accession>
<dbReference type="OrthoDB" id="9795828at2"/>
<dbReference type="Gene3D" id="1.20.5.1930">
    <property type="match status" value="1"/>
</dbReference>
<keyword evidence="11 13" id="KW-0902">Two-component regulatory system</keyword>
<evidence type="ECO:0000313" key="16">
    <source>
        <dbReference type="EMBL" id="RBW71137.1"/>
    </source>
</evidence>
<keyword evidence="8 13" id="KW-0418">Kinase</keyword>
<evidence type="ECO:0000313" key="17">
    <source>
        <dbReference type="Proteomes" id="UP000253314"/>
    </source>
</evidence>
<dbReference type="InterPro" id="IPR050482">
    <property type="entry name" value="Sensor_HK_TwoCompSys"/>
</dbReference>
<dbReference type="InterPro" id="IPR011712">
    <property type="entry name" value="Sig_transdc_His_kin_sub3_dim/P"/>
</dbReference>
<dbReference type="SMART" id="SM00387">
    <property type="entry name" value="HATPase_c"/>
    <property type="match status" value="1"/>
</dbReference>
<protein>
    <recommendedName>
        <fullName evidence="13">Sensor histidine kinase</fullName>
        <ecNumber evidence="13">2.7.13.3</ecNumber>
    </recommendedName>
</protein>
<reference evidence="16 17" key="1">
    <citation type="submission" date="2018-07" db="EMBL/GenBank/DDBJ databases">
        <title>Lottiidibacillus patelloidae gen. nov., sp. nov., isolated from the intestinal tract of a marine limpet and the reclassification of B. taeanensis BH030017T, B. algicola KMM 3737T and B. hwajinpoensis SW-72T as genus Lottiidibacillus.</title>
        <authorList>
            <person name="Liu R."/>
            <person name="Huang Z."/>
        </authorList>
    </citation>
    <scope>NUCLEOTIDE SEQUENCE [LARGE SCALE GENOMIC DNA]</scope>
    <source>
        <strain evidence="16 17">BH030017</strain>
    </source>
</reference>
<keyword evidence="3 13" id="KW-1003">Cell membrane</keyword>
<evidence type="ECO:0000256" key="3">
    <source>
        <dbReference type="ARBA" id="ARBA00022475"/>
    </source>
</evidence>
<dbReference type="PROSITE" id="PS50109">
    <property type="entry name" value="HIS_KIN"/>
    <property type="match status" value="1"/>
</dbReference>
<dbReference type="PANTHER" id="PTHR24421:SF37">
    <property type="entry name" value="SENSOR HISTIDINE KINASE NARS"/>
    <property type="match status" value="1"/>
</dbReference>
<evidence type="ECO:0000256" key="1">
    <source>
        <dbReference type="ARBA" id="ARBA00000085"/>
    </source>
</evidence>
<dbReference type="SUPFAM" id="SSF55874">
    <property type="entry name" value="ATPase domain of HSP90 chaperone/DNA topoisomerase II/histidine kinase"/>
    <property type="match status" value="1"/>
</dbReference>
<dbReference type="InterPro" id="IPR017202">
    <property type="entry name" value="LiaS/VraS"/>
</dbReference>
<evidence type="ECO:0000256" key="12">
    <source>
        <dbReference type="ARBA" id="ARBA00023136"/>
    </source>
</evidence>
<evidence type="ECO:0000256" key="9">
    <source>
        <dbReference type="ARBA" id="ARBA00022840"/>
    </source>
</evidence>
<feature type="domain" description="Histidine kinase" evidence="15">
    <location>
        <begin position="148"/>
        <end position="341"/>
    </location>
</feature>
<keyword evidence="6 14" id="KW-0812">Transmembrane</keyword>
<dbReference type="InterPro" id="IPR036890">
    <property type="entry name" value="HATPase_C_sf"/>
</dbReference>
<dbReference type="AlphaFoldDB" id="A0A366XYY8"/>
<evidence type="ECO:0000256" key="10">
    <source>
        <dbReference type="ARBA" id="ARBA00022989"/>
    </source>
</evidence>